<dbReference type="Pfam" id="PF13579">
    <property type="entry name" value="Glyco_trans_4_4"/>
    <property type="match status" value="1"/>
</dbReference>
<keyword evidence="6" id="KW-1185">Reference proteome</keyword>
<dbReference type="InterPro" id="IPR028098">
    <property type="entry name" value="Glyco_trans_4-like_N"/>
</dbReference>
<evidence type="ECO:0000313" key="5">
    <source>
        <dbReference type="EMBL" id="MBB5743734.1"/>
    </source>
</evidence>
<comment type="caution">
    <text evidence="5">The sequence shown here is derived from an EMBL/GenBank/DDBJ whole genome shotgun (WGS) entry which is preliminary data.</text>
</comment>
<dbReference type="PANTHER" id="PTHR45947:SF3">
    <property type="entry name" value="SULFOQUINOVOSYL TRANSFERASE SQD2"/>
    <property type="match status" value="1"/>
</dbReference>
<dbReference type="AlphaFoldDB" id="A0A7W9CDY1"/>
<evidence type="ECO:0000256" key="1">
    <source>
        <dbReference type="ARBA" id="ARBA00021292"/>
    </source>
</evidence>
<dbReference type="EMBL" id="JACHMU010000001">
    <property type="protein sequence ID" value="MBB5743734.1"/>
    <property type="molecule type" value="Genomic_DNA"/>
</dbReference>
<evidence type="ECO:0000256" key="3">
    <source>
        <dbReference type="ARBA" id="ARBA00022679"/>
    </source>
</evidence>
<feature type="domain" description="Glycosyltransferase subfamily 4-like N-terminal" evidence="4">
    <location>
        <begin position="42"/>
        <end position="202"/>
    </location>
</feature>
<dbReference type="Gene3D" id="3.40.50.2000">
    <property type="entry name" value="Glycogen Phosphorylase B"/>
    <property type="match status" value="2"/>
</dbReference>
<evidence type="ECO:0000313" key="6">
    <source>
        <dbReference type="Proteomes" id="UP000517712"/>
    </source>
</evidence>
<dbReference type="Pfam" id="PF13692">
    <property type="entry name" value="Glyco_trans_1_4"/>
    <property type="match status" value="1"/>
</dbReference>
<name>A0A7W9CDY1_9MICO</name>
<dbReference type="Proteomes" id="UP000517712">
    <property type="component" value="Unassembled WGS sequence"/>
</dbReference>
<dbReference type="GO" id="GO:1901137">
    <property type="term" value="P:carbohydrate derivative biosynthetic process"/>
    <property type="evidence" value="ECO:0007669"/>
    <property type="project" value="UniProtKB-ARBA"/>
</dbReference>
<protein>
    <recommendedName>
        <fullName evidence="1">D-inositol 3-phosphate glycosyltransferase</fullName>
    </recommendedName>
</protein>
<organism evidence="5 6">
    <name type="scientific">Microbacterium ginsengiterrae</name>
    <dbReference type="NCBI Taxonomy" id="546115"/>
    <lineage>
        <taxon>Bacteria</taxon>
        <taxon>Bacillati</taxon>
        <taxon>Actinomycetota</taxon>
        <taxon>Actinomycetes</taxon>
        <taxon>Micrococcales</taxon>
        <taxon>Microbacteriaceae</taxon>
        <taxon>Microbacterium</taxon>
    </lineage>
</organism>
<sequence length="413" mass="45174">MGKATWVLNDMSNDRRSRADRALRLTVVSRIYTPEPSAGSMRLQALVDELLRRGHEVTVLTTTPPRSIPLREEPTETVYRWPVLRDRAGYVRGYAQYLSYDLPLFFRVLFAKRPDAYIVEPPPTTGMIMLVACWLLRRPYIYYAADIWSDAASMTGAAKWVVAAVRWVEKRVLAGASGNLVVSQGVANRIESMAPRAASAVVGHGVDTDLFSAEGATVAESADVVYVGTMSEWHGARLAIEALALVMRRDEDITAAFIGQGAEKEDMIALARELGLSHRIRFMAPVPAAEAARWVRSARVALATLKPGAGYDFAVPTKLYAALAVGTPVAYAGPTALRNVIEQDNLGEAASFTAEDYADAIMRLLPRSSTQPDGRLVEWAQRNVSARSVAVRSAEVVEKITRGLRASVLPGMR</sequence>
<keyword evidence="2" id="KW-0328">Glycosyltransferase</keyword>
<dbReference type="PANTHER" id="PTHR45947">
    <property type="entry name" value="SULFOQUINOVOSYL TRANSFERASE SQD2"/>
    <property type="match status" value="1"/>
</dbReference>
<dbReference type="CDD" id="cd03794">
    <property type="entry name" value="GT4_WbuB-like"/>
    <property type="match status" value="1"/>
</dbReference>
<keyword evidence="3 5" id="KW-0808">Transferase</keyword>
<gene>
    <name evidence="5" type="ORF">HD600_002231</name>
</gene>
<dbReference type="GO" id="GO:0016758">
    <property type="term" value="F:hexosyltransferase activity"/>
    <property type="evidence" value="ECO:0007669"/>
    <property type="project" value="TreeGrafter"/>
</dbReference>
<dbReference type="InterPro" id="IPR050194">
    <property type="entry name" value="Glycosyltransferase_grp1"/>
</dbReference>
<evidence type="ECO:0000259" key="4">
    <source>
        <dbReference type="Pfam" id="PF13579"/>
    </source>
</evidence>
<reference evidence="5 6" key="1">
    <citation type="submission" date="2020-08" db="EMBL/GenBank/DDBJ databases">
        <title>Sequencing the genomes of 1000 actinobacteria strains.</title>
        <authorList>
            <person name="Klenk H.-P."/>
        </authorList>
    </citation>
    <scope>NUCLEOTIDE SEQUENCE [LARGE SCALE GENOMIC DNA]</scope>
    <source>
        <strain evidence="5 6">DSM 24823</strain>
    </source>
</reference>
<proteinExistence type="predicted"/>
<dbReference type="SUPFAM" id="SSF53756">
    <property type="entry name" value="UDP-Glycosyltransferase/glycogen phosphorylase"/>
    <property type="match status" value="1"/>
</dbReference>
<evidence type="ECO:0000256" key="2">
    <source>
        <dbReference type="ARBA" id="ARBA00022676"/>
    </source>
</evidence>
<accession>A0A7W9CDY1</accession>
<dbReference type="RefSeq" id="WP_184283721.1">
    <property type="nucleotide sequence ID" value="NZ_BAAAPG010000001.1"/>
</dbReference>